<dbReference type="AlphaFoldDB" id="A0A835HUU2"/>
<dbReference type="Pfam" id="PF01535">
    <property type="entry name" value="PPR"/>
    <property type="match status" value="3"/>
</dbReference>
<dbReference type="Proteomes" id="UP000631114">
    <property type="component" value="Unassembled WGS sequence"/>
</dbReference>
<dbReference type="PROSITE" id="PS51375">
    <property type="entry name" value="PPR"/>
    <property type="match status" value="3"/>
</dbReference>
<comment type="caution">
    <text evidence="4">The sequence shown here is derived from an EMBL/GenBank/DDBJ whole genome shotgun (WGS) entry which is preliminary data.</text>
</comment>
<gene>
    <name evidence="4" type="ORF">IFM89_009149</name>
</gene>
<dbReference type="GO" id="GO:0008270">
    <property type="term" value="F:zinc ion binding"/>
    <property type="evidence" value="ECO:0007669"/>
    <property type="project" value="InterPro"/>
</dbReference>
<dbReference type="Pfam" id="PF13041">
    <property type="entry name" value="PPR_2"/>
    <property type="match status" value="1"/>
</dbReference>
<dbReference type="PANTHER" id="PTHR47926">
    <property type="entry name" value="PENTATRICOPEPTIDE REPEAT-CONTAINING PROTEIN"/>
    <property type="match status" value="1"/>
</dbReference>
<name>A0A835HUU2_9MAGN</name>
<evidence type="ECO:0000259" key="3">
    <source>
        <dbReference type="Pfam" id="PF14432"/>
    </source>
</evidence>
<dbReference type="GO" id="GO:0003723">
    <property type="term" value="F:RNA binding"/>
    <property type="evidence" value="ECO:0007669"/>
    <property type="project" value="InterPro"/>
</dbReference>
<dbReference type="FunFam" id="1.25.40.10:FF:002144">
    <property type="entry name" value="Pentatricopeptide repeat-containing protein, chloroplastic"/>
    <property type="match status" value="1"/>
</dbReference>
<dbReference type="PANTHER" id="PTHR47926:SF436">
    <property type="entry name" value="PENTATRICOPEPTIDE REPEAT-CONTAINING PROTEIN ELI1, CHLOROPLASTIC-LIKE ISOFORM X2"/>
    <property type="match status" value="1"/>
</dbReference>
<dbReference type="InterPro" id="IPR011990">
    <property type="entry name" value="TPR-like_helical_dom_sf"/>
</dbReference>
<evidence type="ECO:0000313" key="5">
    <source>
        <dbReference type="Proteomes" id="UP000631114"/>
    </source>
</evidence>
<dbReference type="FunFam" id="1.25.40.10:FF:000288">
    <property type="entry name" value="Pentatricopeptide repeat-containing protein At4g02750"/>
    <property type="match status" value="1"/>
</dbReference>
<evidence type="ECO:0000313" key="4">
    <source>
        <dbReference type="EMBL" id="KAF9604713.1"/>
    </source>
</evidence>
<dbReference type="GO" id="GO:0009451">
    <property type="term" value="P:RNA modification"/>
    <property type="evidence" value="ECO:0007669"/>
    <property type="project" value="InterPro"/>
</dbReference>
<evidence type="ECO:0000256" key="1">
    <source>
        <dbReference type="ARBA" id="ARBA00022737"/>
    </source>
</evidence>
<dbReference type="OrthoDB" id="185373at2759"/>
<dbReference type="InterPro" id="IPR032867">
    <property type="entry name" value="DYW_dom"/>
</dbReference>
<dbReference type="NCBIfam" id="TIGR00756">
    <property type="entry name" value="PPR"/>
    <property type="match status" value="5"/>
</dbReference>
<dbReference type="InterPro" id="IPR046848">
    <property type="entry name" value="E_motif"/>
</dbReference>
<dbReference type="Gene3D" id="1.25.40.10">
    <property type="entry name" value="Tetratricopeptide repeat domain"/>
    <property type="match status" value="3"/>
</dbReference>
<organism evidence="4 5">
    <name type="scientific">Coptis chinensis</name>
    <dbReference type="NCBI Taxonomy" id="261450"/>
    <lineage>
        <taxon>Eukaryota</taxon>
        <taxon>Viridiplantae</taxon>
        <taxon>Streptophyta</taxon>
        <taxon>Embryophyta</taxon>
        <taxon>Tracheophyta</taxon>
        <taxon>Spermatophyta</taxon>
        <taxon>Magnoliopsida</taxon>
        <taxon>Ranunculales</taxon>
        <taxon>Ranunculaceae</taxon>
        <taxon>Coptidoideae</taxon>
        <taxon>Coptis</taxon>
    </lineage>
</organism>
<sequence length="545" mass="61685">MIQFELCPNNFTFTFLFQACANAVDVYLGAQFHGMLMKKSVQLDVYVRNSVIQFYSVSGELSYARRVFDESSVVDVVSWNSLINAYVINREVMEAFEVFEKMGERNEVSWNSMIGGLVRFGYFDKAWRLFYEMPRRNLVTWVVMISGCAQNGRGRESLGLFREMQLLDLEFNSAILVSVLSACSQLGALVIGNWVHCYIRKNCVKIDCILSAALIDMYAKCGSVDLAMQVFRSSKEKNVSTYTTMISGLALNGRSEESLSLFEEMIIEGVDPDRVSYMAVLCACSHNGWVEKGFHYFNLMLDLHGITPELDHYACIVDLLGRAGLLEEAERFISIMPIEPDNVIWGSLLNACRIHGNVELGERVGSLLIESDRGHDGRYVLLSNIYAESRKGDEAEEIQKAMRRRKVKRVPGCSSIEVNGVVHEFVAGDTSHDRIDETCVVWEEVSREIRKHGYTPGTRGVVFDVEEEEKEAVVGYHSEKLAISFGLISTSPGSTLHIVKNIRICGDCHSAFKLVSMVFKRKIVVRDRKRFHHFESGSCSCMDYW</sequence>
<feature type="domain" description="DYW" evidence="3">
    <location>
        <begin position="453"/>
        <end position="545"/>
    </location>
</feature>
<feature type="repeat" description="PPR" evidence="2">
    <location>
        <begin position="75"/>
        <end position="105"/>
    </location>
</feature>
<dbReference type="InterPro" id="IPR002885">
    <property type="entry name" value="PPR_rpt"/>
</dbReference>
<evidence type="ECO:0000256" key="2">
    <source>
        <dbReference type="PROSITE-ProRule" id="PRU00708"/>
    </source>
</evidence>
<protein>
    <recommendedName>
        <fullName evidence="3">DYW domain-containing protein</fullName>
    </recommendedName>
</protein>
<keyword evidence="1" id="KW-0677">Repeat</keyword>
<accession>A0A835HUU2</accession>
<proteinExistence type="predicted"/>
<feature type="repeat" description="PPR" evidence="2">
    <location>
        <begin position="106"/>
        <end position="140"/>
    </location>
</feature>
<dbReference type="Pfam" id="PF20431">
    <property type="entry name" value="E_motif"/>
    <property type="match status" value="1"/>
</dbReference>
<reference evidence="4 5" key="1">
    <citation type="submission" date="2020-10" db="EMBL/GenBank/DDBJ databases">
        <title>The Coptis chinensis genome and diversification of protoberbering-type alkaloids.</title>
        <authorList>
            <person name="Wang B."/>
            <person name="Shu S."/>
            <person name="Song C."/>
            <person name="Liu Y."/>
        </authorList>
    </citation>
    <scope>NUCLEOTIDE SEQUENCE [LARGE SCALE GENOMIC DNA]</scope>
    <source>
        <strain evidence="4">HL-2020</strain>
        <tissue evidence="4">Leaf</tissue>
    </source>
</reference>
<feature type="repeat" description="PPR" evidence="2">
    <location>
        <begin position="238"/>
        <end position="272"/>
    </location>
</feature>
<dbReference type="Pfam" id="PF14432">
    <property type="entry name" value="DYW_deaminase"/>
    <property type="match status" value="1"/>
</dbReference>
<dbReference type="InterPro" id="IPR046960">
    <property type="entry name" value="PPR_At4g14850-like_plant"/>
</dbReference>
<dbReference type="EMBL" id="JADFTS010000005">
    <property type="protein sequence ID" value="KAF9604713.1"/>
    <property type="molecule type" value="Genomic_DNA"/>
</dbReference>
<keyword evidence="5" id="KW-1185">Reference proteome</keyword>